<comment type="caution">
    <text evidence="1">The sequence shown here is derived from an EMBL/GenBank/DDBJ whole genome shotgun (WGS) entry which is preliminary data.</text>
</comment>
<name>A0ABT9NB98_9ACTO</name>
<gene>
    <name evidence="1" type="ORF">J2S49_001018</name>
</gene>
<evidence type="ECO:0000313" key="2">
    <source>
        <dbReference type="Proteomes" id="UP001235966"/>
    </source>
</evidence>
<accession>A0ABT9NB98</accession>
<proteinExistence type="predicted"/>
<dbReference type="EMBL" id="JAUSQW010000001">
    <property type="protein sequence ID" value="MDP9800942.1"/>
    <property type="molecule type" value="Genomic_DNA"/>
</dbReference>
<sequence length="56" mass="6142">MSGADLVIEGERWGIPHAASLVEEMLDSLTMAITLPEAYPGLVDEIGGFIDRLRRE</sequence>
<organism evidence="1 2">
    <name type="scientific">Arcanobacterium wilhelmae</name>
    <dbReference type="NCBI Taxonomy" id="1803177"/>
    <lineage>
        <taxon>Bacteria</taxon>
        <taxon>Bacillati</taxon>
        <taxon>Actinomycetota</taxon>
        <taxon>Actinomycetes</taxon>
        <taxon>Actinomycetales</taxon>
        <taxon>Actinomycetaceae</taxon>
        <taxon>Arcanobacterium</taxon>
    </lineage>
</organism>
<keyword evidence="2" id="KW-1185">Reference proteome</keyword>
<evidence type="ECO:0000313" key="1">
    <source>
        <dbReference type="EMBL" id="MDP9800942.1"/>
    </source>
</evidence>
<dbReference type="Proteomes" id="UP001235966">
    <property type="component" value="Unassembled WGS sequence"/>
</dbReference>
<protein>
    <submittedName>
        <fullName evidence="1">Uncharacterized protein</fullName>
    </submittedName>
</protein>
<reference evidence="1 2" key="1">
    <citation type="submission" date="2023-07" db="EMBL/GenBank/DDBJ databases">
        <title>Sequencing the genomes of 1000 actinobacteria strains.</title>
        <authorList>
            <person name="Klenk H.-P."/>
        </authorList>
    </citation>
    <scope>NUCLEOTIDE SEQUENCE [LARGE SCALE GENOMIC DNA]</scope>
    <source>
        <strain evidence="1 2">DSM 102162</strain>
    </source>
</reference>
<dbReference type="RefSeq" id="WP_278058492.1">
    <property type="nucleotide sequence ID" value="NZ_CP121247.1"/>
</dbReference>